<evidence type="ECO:0000256" key="4">
    <source>
        <dbReference type="SAM" id="Phobius"/>
    </source>
</evidence>
<evidence type="ECO:0000313" key="7">
    <source>
        <dbReference type="EMBL" id="KAK0596796.1"/>
    </source>
</evidence>
<protein>
    <submittedName>
        <fullName evidence="7">Uncharacterized protein</fullName>
    </submittedName>
</protein>
<evidence type="ECO:0000256" key="2">
    <source>
        <dbReference type="ARBA" id="ARBA00023157"/>
    </source>
</evidence>
<reference evidence="7" key="2">
    <citation type="submission" date="2023-06" db="EMBL/GenBank/DDBJ databases">
        <authorList>
            <person name="Swenson N.G."/>
            <person name="Wegrzyn J.L."/>
            <person name="Mcevoy S.L."/>
        </authorList>
    </citation>
    <scope>NUCLEOTIDE SEQUENCE</scope>
    <source>
        <strain evidence="7">NS2018</strain>
        <tissue evidence="7">Leaf</tissue>
    </source>
</reference>
<feature type="domain" description="Bulb-type lectin" evidence="5">
    <location>
        <begin position="47"/>
        <end position="194"/>
    </location>
</feature>
<dbReference type="Pfam" id="PF11883">
    <property type="entry name" value="DUF3403"/>
    <property type="match status" value="1"/>
</dbReference>
<dbReference type="CDD" id="cd01098">
    <property type="entry name" value="PAN_AP_plant"/>
    <property type="match status" value="1"/>
</dbReference>
<gene>
    <name evidence="7" type="ORF">LWI29_019169</name>
</gene>
<keyword evidence="2" id="KW-1015">Disulfide bond</keyword>
<dbReference type="InterPro" id="IPR011009">
    <property type="entry name" value="Kinase-like_dom_sf"/>
</dbReference>
<feature type="domain" description="Apple" evidence="6">
    <location>
        <begin position="326"/>
        <end position="409"/>
    </location>
</feature>
<dbReference type="GO" id="GO:0004674">
    <property type="term" value="F:protein serine/threonine kinase activity"/>
    <property type="evidence" value="ECO:0007669"/>
    <property type="project" value="InterPro"/>
</dbReference>
<accession>A0AA39SP46</accession>
<proteinExistence type="predicted"/>
<organism evidence="7 8">
    <name type="scientific">Acer saccharum</name>
    <name type="common">Sugar maple</name>
    <dbReference type="NCBI Taxonomy" id="4024"/>
    <lineage>
        <taxon>Eukaryota</taxon>
        <taxon>Viridiplantae</taxon>
        <taxon>Streptophyta</taxon>
        <taxon>Embryophyta</taxon>
        <taxon>Tracheophyta</taxon>
        <taxon>Spermatophyta</taxon>
        <taxon>Magnoliopsida</taxon>
        <taxon>eudicotyledons</taxon>
        <taxon>Gunneridae</taxon>
        <taxon>Pentapetalae</taxon>
        <taxon>rosids</taxon>
        <taxon>malvids</taxon>
        <taxon>Sapindales</taxon>
        <taxon>Sapindaceae</taxon>
        <taxon>Hippocastanoideae</taxon>
        <taxon>Acereae</taxon>
        <taxon>Acer</taxon>
    </lineage>
</organism>
<dbReference type="InterPro" id="IPR001480">
    <property type="entry name" value="Bulb-type_lectin_dom"/>
</dbReference>
<keyword evidence="4" id="KW-1133">Transmembrane helix</keyword>
<keyword evidence="4" id="KW-0812">Transmembrane</keyword>
<sequence>MNIDNLAAVLSVNKSILMATKGRIDMFVRFSCMLLLLMGHSYSQRDTILQGDRGELKDGDELFSSSGKFKLGFFTPSENPYNTTDPSSKRYIGVWYNNPEDRYPEQVSSQAPIHYKAPSRTVVWVANRNSPIFGKSGSLRIDSTDGNLKIFHSGGNPIAITSFEGARNTSVTLEQSGNLVLHELHSNGSEKGMLWQSFDYPTDTLLPGMKLGINLQTGHQWFLQSWLTYDSPAEGSFTFGMDPNLTDQLIIRWFGEDQWTSGLWPNGEFKSWVDRGYNFSYTSNEQEKYFSYSVKDDVTSFPSLQINQYGYLYDDSGFSITSSAICNRGSSYFDVKSGLISSVDGTKFRESDNMTLDDCQLKCYKNCSCVAYAATNRENKTGCEIWSRGTKFIKSHTDDSRNIYLEVQPKEIKWRIIAIVGALVVIFLCSLSYVARRKYKRKEEKWWLSLTVAVGIVILVPLLSYLCYKAWRKLKAEVQRKINRRKLLRELGGQTKEKDQATKHDLKIFNFQTIVAATDNFSTANKLGEGGFGPVYKAWQLWNEGKGLELIDTKLEESCSPNEVLRCVHVGLLCVQDQAGDRPTISDVVSMLTNETMLPPAPKQPAFFINVHSEEQGFSKIKIDNCSTNDVTISDLEAR</sequence>
<keyword evidence="3" id="KW-0325">Glycoprotein</keyword>
<dbReference type="Pfam" id="PF01453">
    <property type="entry name" value="B_lectin"/>
    <property type="match status" value="1"/>
</dbReference>
<evidence type="ECO:0000259" key="5">
    <source>
        <dbReference type="PROSITE" id="PS50927"/>
    </source>
</evidence>
<dbReference type="PANTHER" id="PTHR32444:SF226">
    <property type="entry name" value="BULB-TYPE LECTIN DOMAIN-CONTAINING PROTEIN"/>
    <property type="match status" value="1"/>
</dbReference>
<dbReference type="PROSITE" id="PS50927">
    <property type="entry name" value="BULB_LECTIN"/>
    <property type="match status" value="1"/>
</dbReference>
<dbReference type="Proteomes" id="UP001168877">
    <property type="component" value="Unassembled WGS sequence"/>
</dbReference>
<dbReference type="Pfam" id="PF08276">
    <property type="entry name" value="PAN_2"/>
    <property type="match status" value="1"/>
</dbReference>
<dbReference type="SMART" id="SM00108">
    <property type="entry name" value="B_lectin"/>
    <property type="match status" value="1"/>
</dbReference>
<feature type="transmembrane region" description="Helical" evidence="4">
    <location>
        <begin position="446"/>
        <end position="466"/>
    </location>
</feature>
<keyword evidence="8" id="KW-1185">Reference proteome</keyword>
<reference evidence="7" key="1">
    <citation type="journal article" date="2022" name="Plant J.">
        <title>Strategies of tolerance reflected in two North American maple genomes.</title>
        <authorList>
            <person name="McEvoy S.L."/>
            <person name="Sezen U.U."/>
            <person name="Trouern-Trend A."/>
            <person name="McMahon S.M."/>
            <person name="Schaberg P.G."/>
            <person name="Yang J."/>
            <person name="Wegrzyn J.L."/>
            <person name="Swenson N.G."/>
        </authorList>
    </citation>
    <scope>NUCLEOTIDE SEQUENCE</scope>
    <source>
        <strain evidence="7">NS2018</strain>
    </source>
</reference>
<dbReference type="SUPFAM" id="SSF56112">
    <property type="entry name" value="Protein kinase-like (PK-like)"/>
    <property type="match status" value="1"/>
</dbReference>
<evidence type="ECO:0000259" key="6">
    <source>
        <dbReference type="PROSITE" id="PS50948"/>
    </source>
</evidence>
<evidence type="ECO:0000256" key="3">
    <source>
        <dbReference type="ARBA" id="ARBA00023180"/>
    </source>
</evidence>
<feature type="transmembrane region" description="Helical" evidence="4">
    <location>
        <begin position="414"/>
        <end position="434"/>
    </location>
</feature>
<keyword evidence="4" id="KW-0472">Membrane</keyword>
<comment type="caution">
    <text evidence="7">The sequence shown here is derived from an EMBL/GenBank/DDBJ whole genome shotgun (WGS) entry which is preliminary data.</text>
</comment>
<dbReference type="SUPFAM" id="SSF51110">
    <property type="entry name" value="alpha-D-mannose-specific plant lectins"/>
    <property type="match status" value="1"/>
</dbReference>
<dbReference type="InterPro" id="IPR021820">
    <property type="entry name" value="S-locus_recpt_kinase_C"/>
</dbReference>
<dbReference type="PROSITE" id="PS50948">
    <property type="entry name" value="PAN"/>
    <property type="match status" value="1"/>
</dbReference>
<name>A0AA39SP46_ACESA</name>
<dbReference type="EMBL" id="JAUESC010000004">
    <property type="protein sequence ID" value="KAK0596796.1"/>
    <property type="molecule type" value="Genomic_DNA"/>
</dbReference>
<dbReference type="InterPro" id="IPR003609">
    <property type="entry name" value="Pan_app"/>
</dbReference>
<keyword evidence="1" id="KW-0732">Signal</keyword>
<dbReference type="Gene3D" id="2.90.10.10">
    <property type="entry name" value="Bulb-type lectin domain"/>
    <property type="match status" value="1"/>
</dbReference>
<evidence type="ECO:0000256" key="1">
    <source>
        <dbReference type="ARBA" id="ARBA00022729"/>
    </source>
</evidence>
<dbReference type="AlphaFoldDB" id="A0AA39SP46"/>
<dbReference type="CDD" id="cd00028">
    <property type="entry name" value="B_lectin"/>
    <property type="match status" value="1"/>
</dbReference>
<dbReference type="Gene3D" id="3.30.200.20">
    <property type="entry name" value="Phosphorylase Kinase, domain 1"/>
    <property type="match status" value="1"/>
</dbReference>
<evidence type="ECO:0000313" key="8">
    <source>
        <dbReference type="Proteomes" id="UP001168877"/>
    </source>
</evidence>
<dbReference type="PANTHER" id="PTHR32444">
    <property type="entry name" value="BULB-TYPE LECTIN DOMAIN-CONTAINING PROTEIN"/>
    <property type="match status" value="1"/>
</dbReference>
<dbReference type="InterPro" id="IPR036426">
    <property type="entry name" value="Bulb-type_lectin_dom_sf"/>
</dbReference>